<dbReference type="EMBL" id="HE573027">
    <property type="protein sequence ID" value="CCC53608.1"/>
    <property type="molecule type" value="Genomic_DNA"/>
</dbReference>
<evidence type="ECO:0000259" key="1">
    <source>
        <dbReference type="Pfam" id="PF25325"/>
    </source>
</evidence>
<dbReference type="InterPro" id="IPR057428">
    <property type="entry name" value="EFHB_EF-hand_C"/>
</dbReference>
<dbReference type="Pfam" id="PF25325">
    <property type="entry name" value="EF-hand_EFHB_C"/>
    <property type="match status" value="1"/>
</dbReference>
<name>G0UCP8_TRYVY</name>
<organism evidence="2">
    <name type="scientific">Trypanosoma vivax (strain Y486)</name>
    <dbReference type="NCBI Taxonomy" id="1055687"/>
    <lineage>
        <taxon>Eukaryota</taxon>
        <taxon>Discoba</taxon>
        <taxon>Euglenozoa</taxon>
        <taxon>Kinetoplastea</taxon>
        <taxon>Metakinetoplastina</taxon>
        <taxon>Trypanosomatida</taxon>
        <taxon>Trypanosomatidae</taxon>
        <taxon>Trypanosoma</taxon>
        <taxon>Duttonella</taxon>
    </lineage>
</organism>
<sequence>MEKEVAAGTTLVPQCSVHENLLGGTRPRRHIAPQLVAAGLPIRLNDGTVAELTSNYCGTGRSTPEIQRLYRRHGEVGRTYRHYGRARDPPVDESIRFGLSSVPGQGARGCLHPGTGDRMMALMEEQLEHAYLSNIRRPLGCAPKALYDVPVPRSGFGVSTNRSDSVKSILYAGRDVDVLHPVDVRKDWGFDWERTGIDPTQHRFGKCDPHSEVTSRDVMCENRLKAKLLPKMVTDMKRISGSEIGRGRLPMGNYEKFAEAMEKRSVRRTCAGDGDAARELLSSWAEHPSTVRAREETRLANTTDPGREAAREWTNTTPVNTVRSKVRCIFDECGRNASCKGVKLDDDVRVPHLLYPCHYVKLGVNSSSFAGGRSLEDVRSLCRKINMGLNDKQIEEVFGLIAIDDRCGIEQFKNKAVEMGYLA</sequence>
<feature type="domain" description="EFHB C-terminal EF-hand" evidence="1">
    <location>
        <begin position="352"/>
        <end position="419"/>
    </location>
</feature>
<gene>
    <name evidence="2" type="ORF">TVY486_1110920</name>
</gene>
<reference evidence="2" key="1">
    <citation type="journal article" date="2012" name="Proc. Natl. Acad. Sci. U.S.A.">
        <title>Antigenic diversity is generated by distinct evolutionary mechanisms in African trypanosome species.</title>
        <authorList>
            <person name="Jackson A.P."/>
            <person name="Berry A."/>
            <person name="Aslett M."/>
            <person name="Allison H.C."/>
            <person name="Burton P."/>
            <person name="Vavrova-Anderson J."/>
            <person name="Brown R."/>
            <person name="Browne H."/>
            <person name="Corton N."/>
            <person name="Hauser H."/>
            <person name="Gamble J."/>
            <person name="Gilderthorp R."/>
            <person name="Marcello L."/>
            <person name="McQuillan J."/>
            <person name="Otto T.D."/>
            <person name="Quail M.A."/>
            <person name="Sanders M.J."/>
            <person name="van Tonder A."/>
            <person name="Ginger M.L."/>
            <person name="Field M.C."/>
            <person name="Barry J.D."/>
            <person name="Hertz-Fowler C."/>
            <person name="Berriman M."/>
        </authorList>
    </citation>
    <scope>NUCLEOTIDE SEQUENCE</scope>
    <source>
        <strain evidence="2">Y486</strain>
    </source>
</reference>
<protein>
    <recommendedName>
        <fullName evidence="1">EFHB C-terminal EF-hand domain-containing protein</fullName>
    </recommendedName>
</protein>
<dbReference type="OMA" id="RETQYLS"/>
<dbReference type="VEuPathDB" id="TriTrypDB:TvY486_1110920"/>
<evidence type="ECO:0000313" key="2">
    <source>
        <dbReference type="EMBL" id="CCC53608.1"/>
    </source>
</evidence>
<accession>G0UCP8</accession>
<dbReference type="AlphaFoldDB" id="G0UCP8"/>
<proteinExistence type="predicted"/>